<comment type="subcellular location">
    <subcellularLocation>
        <location evidence="1">Secreted</location>
    </subcellularLocation>
</comment>
<feature type="signal peptide" evidence="9">
    <location>
        <begin position="1"/>
        <end position="20"/>
    </location>
</feature>
<evidence type="ECO:0000256" key="4">
    <source>
        <dbReference type="ARBA" id="ARBA00022529"/>
    </source>
</evidence>
<evidence type="ECO:0000259" key="10">
    <source>
        <dbReference type="Pfam" id="PF00711"/>
    </source>
</evidence>
<evidence type="ECO:0000256" key="3">
    <source>
        <dbReference type="ARBA" id="ARBA00022525"/>
    </source>
</evidence>
<dbReference type="OrthoDB" id="9116720at2759"/>
<dbReference type="Proteomes" id="UP000237246">
    <property type="component" value="Unassembled WGS sequence"/>
</dbReference>
<evidence type="ECO:0000256" key="1">
    <source>
        <dbReference type="ARBA" id="ARBA00004613"/>
    </source>
</evidence>
<protein>
    <recommendedName>
        <fullName evidence="10">Beta-defensin-like domain-containing protein</fullName>
    </recommendedName>
</protein>
<accession>A0A2P4T9X3</accession>
<dbReference type="SUPFAM" id="SSF57392">
    <property type="entry name" value="Defensin-like"/>
    <property type="match status" value="1"/>
</dbReference>
<keyword evidence="8" id="KW-1015">Disulfide bond</keyword>
<dbReference type="PANTHER" id="PTHR20515:SF20">
    <property type="entry name" value="GALLINACIN-1-RELATED"/>
    <property type="match status" value="1"/>
</dbReference>
<evidence type="ECO:0000256" key="6">
    <source>
        <dbReference type="ARBA" id="ARBA00022940"/>
    </source>
</evidence>
<evidence type="ECO:0000256" key="5">
    <source>
        <dbReference type="ARBA" id="ARBA00022729"/>
    </source>
</evidence>
<comment type="similarity">
    <text evidence="2">Belongs to the beta-defensin family.</text>
</comment>
<dbReference type="GO" id="GO:0060326">
    <property type="term" value="P:cell chemotaxis"/>
    <property type="evidence" value="ECO:0007669"/>
    <property type="project" value="TreeGrafter"/>
</dbReference>
<dbReference type="GO" id="GO:0042742">
    <property type="term" value="P:defense response to bacterium"/>
    <property type="evidence" value="ECO:0007669"/>
    <property type="project" value="UniProtKB-KW"/>
</dbReference>
<keyword evidence="6" id="KW-0211">Defensin</keyword>
<dbReference type="InterPro" id="IPR001855">
    <property type="entry name" value="Defensin_beta-like"/>
</dbReference>
<evidence type="ECO:0000313" key="12">
    <source>
        <dbReference type="Proteomes" id="UP000237246"/>
    </source>
</evidence>
<keyword evidence="7" id="KW-0044">Antibiotic</keyword>
<proteinExistence type="inferred from homology"/>
<sequence length="125" mass="14196">MRIVYLLFPFILLLAQGAAGSSQALGRKSDCLRKNGFCSFLSCPTFTIISGKCSKFSFCCKRNLECQEEEREKQEKDVVPAGWMELECQRGHLVVAGRISQEKPVSHQTHLFLHDKNREPLLAHQ</sequence>
<evidence type="ECO:0000313" key="11">
    <source>
        <dbReference type="EMBL" id="POI33147.1"/>
    </source>
</evidence>
<evidence type="ECO:0000256" key="7">
    <source>
        <dbReference type="ARBA" id="ARBA00023022"/>
    </source>
</evidence>
<evidence type="ECO:0000256" key="2">
    <source>
        <dbReference type="ARBA" id="ARBA00007371"/>
    </source>
</evidence>
<dbReference type="EMBL" id="PPHD01004130">
    <property type="protein sequence ID" value="POI33147.1"/>
    <property type="molecule type" value="Genomic_DNA"/>
</dbReference>
<keyword evidence="12" id="KW-1185">Reference proteome</keyword>
<feature type="domain" description="Beta-defensin-like" evidence="10">
    <location>
        <begin position="29"/>
        <end position="61"/>
    </location>
</feature>
<keyword evidence="4" id="KW-0929">Antimicrobial</keyword>
<feature type="chain" id="PRO_5015133522" description="Beta-defensin-like domain-containing protein" evidence="9">
    <location>
        <begin position="21"/>
        <end position="125"/>
    </location>
</feature>
<dbReference type="PANTHER" id="PTHR20515">
    <property type="entry name" value="BETA-DEFENSIN"/>
    <property type="match status" value="1"/>
</dbReference>
<evidence type="ECO:0000256" key="8">
    <source>
        <dbReference type="ARBA" id="ARBA00023157"/>
    </source>
</evidence>
<name>A0A2P4T9X3_BAMTH</name>
<keyword evidence="5 9" id="KW-0732">Signal</keyword>
<dbReference type="AlphaFoldDB" id="A0A2P4T9X3"/>
<dbReference type="GO" id="GO:0031731">
    <property type="term" value="F:CCR6 chemokine receptor binding"/>
    <property type="evidence" value="ECO:0007669"/>
    <property type="project" value="TreeGrafter"/>
</dbReference>
<comment type="caution">
    <text evidence="11">The sequence shown here is derived from an EMBL/GenBank/DDBJ whole genome shotgun (WGS) entry which is preliminary data.</text>
</comment>
<keyword evidence="3" id="KW-0964">Secreted</keyword>
<gene>
    <name evidence="11" type="ORF">CIB84_003102</name>
</gene>
<reference evidence="11 12" key="1">
    <citation type="submission" date="2018-01" db="EMBL/GenBank/DDBJ databases">
        <title>Comparison of the Chinese Bamboo Partridge and Red Junglefowl genome sequences highlights the importance of demography in genome evolution.</title>
        <authorList>
            <person name="Tiley G.P."/>
            <person name="Kimball R.T."/>
            <person name="Braun E.L."/>
            <person name="Burleigh J.G."/>
        </authorList>
    </citation>
    <scope>NUCLEOTIDE SEQUENCE [LARGE SCALE GENOMIC DNA]</scope>
    <source>
        <strain evidence="11">RTK389</strain>
        <tissue evidence="11">Blood</tissue>
    </source>
</reference>
<dbReference type="Pfam" id="PF00711">
    <property type="entry name" value="Defensin_beta"/>
    <property type="match status" value="1"/>
</dbReference>
<organism evidence="11 12">
    <name type="scientific">Bambusicola thoracicus</name>
    <name type="common">Chinese bamboo-partridge</name>
    <name type="synonym">Perdix thoracica</name>
    <dbReference type="NCBI Taxonomy" id="9083"/>
    <lineage>
        <taxon>Eukaryota</taxon>
        <taxon>Metazoa</taxon>
        <taxon>Chordata</taxon>
        <taxon>Craniata</taxon>
        <taxon>Vertebrata</taxon>
        <taxon>Euteleostomi</taxon>
        <taxon>Archelosauria</taxon>
        <taxon>Archosauria</taxon>
        <taxon>Dinosauria</taxon>
        <taxon>Saurischia</taxon>
        <taxon>Theropoda</taxon>
        <taxon>Coelurosauria</taxon>
        <taxon>Aves</taxon>
        <taxon>Neognathae</taxon>
        <taxon>Galloanserae</taxon>
        <taxon>Galliformes</taxon>
        <taxon>Phasianidae</taxon>
        <taxon>Perdicinae</taxon>
        <taxon>Bambusicola</taxon>
    </lineage>
</organism>
<dbReference type="GO" id="GO:0042056">
    <property type="term" value="F:chemoattractant activity"/>
    <property type="evidence" value="ECO:0007669"/>
    <property type="project" value="TreeGrafter"/>
</dbReference>
<dbReference type="GO" id="GO:0005615">
    <property type="term" value="C:extracellular space"/>
    <property type="evidence" value="ECO:0007669"/>
    <property type="project" value="TreeGrafter"/>
</dbReference>
<evidence type="ECO:0000256" key="9">
    <source>
        <dbReference type="SAM" id="SignalP"/>
    </source>
</evidence>